<proteinExistence type="predicted"/>
<sequence>MSEETTQQISEEGSTVDTLSFDDSRLRTCHSDEECGNVVGKDIPPELLKELDDSEEEEKKKKKKRIKKSDKKDVNAQSGNVLGKEIPPELLKEFEDSDEEPKKKKRSRSKAGRNLPANYKVCSNKDKIPEEKNMKKKEADNAVAKPCSDTGIEKARKLAVRQRNSITRRIKTKEQKRKSISSKKARKRQSLRQGSERNTQQKNSASKV</sequence>
<evidence type="ECO:0000256" key="1">
    <source>
        <dbReference type="SAM" id="MobiDB-lite"/>
    </source>
</evidence>
<feature type="region of interest" description="Disordered" evidence="1">
    <location>
        <begin position="1"/>
        <end position="208"/>
    </location>
</feature>
<feature type="compositionally biased region" description="Basic residues" evidence="1">
    <location>
        <begin position="166"/>
        <end position="190"/>
    </location>
</feature>
<dbReference type="EMBL" id="CATQJL010000001">
    <property type="protein sequence ID" value="CAJ0591838.1"/>
    <property type="molecule type" value="Genomic_DNA"/>
</dbReference>
<keyword evidence="3" id="KW-1185">Reference proteome</keyword>
<reference evidence="2" key="1">
    <citation type="submission" date="2023-07" db="EMBL/GenBank/DDBJ databases">
        <authorList>
            <consortium name="CYATHOMIX"/>
        </authorList>
    </citation>
    <scope>NUCLEOTIDE SEQUENCE</scope>
    <source>
        <strain evidence="2">N/A</strain>
    </source>
</reference>
<feature type="compositionally biased region" description="Polar residues" evidence="1">
    <location>
        <begin position="191"/>
        <end position="208"/>
    </location>
</feature>
<dbReference type="Proteomes" id="UP001176961">
    <property type="component" value="Unassembled WGS sequence"/>
</dbReference>
<feature type="compositionally biased region" description="Polar residues" evidence="1">
    <location>
        <begin position="1"/>
        <end position="18"/>
    </location>
</feature>
<gene>
    <name evidence="2" type="ORF">CYNAS_LOCUS3821</name>
</gene>
<comment type="caution">
    <text evidence="2">The sequence shown here is derived from an EMBL/GenBank/DDBJ whole genome shotgun (WGS) entry which is preliminary data.</text>
</comment>
<evidence type="ECO:0000313" key="2">
    <source>
        <dbReference type="EMBL" id="CAJ0591838.1"/>
    </source>
</evidence>
<feature type="compositionally biased region" description="Basic and acidic residues" evidence="1">
    <location>
        <begin position="123"/>
        <end position="140"/>
    </location>
</feature>
<evidence type="ECO:0000313" key="3">
    <source>
        <dbReference type="Proteomes" id="UP001176961"/>
    </source>
</evidence>
<accession>A0AA36DSD1</accession>
<name>A0AA36DSD1_CYLNA</name>
<feature type="compositionally biased region" description="Basic and acidic residues" evidence="1">
    <location>
        <begin position="22"/>
        <end position="33"/>
    </location>
</feature>
<organism evidence="2 3">
    <name type="scientific">Cylicocyclus nassatus</name>
    <name type="common">Nematode worm</name>
    <dbReference type="NCBI Taxonomy" id="53992"/>
    <lineage>
        <taxon>Eukaryota</taxon>
        <taxon>Metazoa</taxon>
        <taxon>Ecdysozoa</taxon>
        <taxon>Nematoda</taxon>
        <taxon>Chromadorea</taxon>
        <taxon>Rhabditida</taxon>
        <taxon>Rhabditina</taxon>
        <taxon>Rhabditomorpha</taxon>
        <taxon>Strongyloidea</taxon>
        <taxon>Strongylidae</taxon>
        <taxon>Cylicocyclus</taxon>
    </lineage>
</organism>
<dbReference type="AlphaFoldDB" id="A0AA36DSD1"/>
<feature type="compositionally biased region" description="Basic residues" evidence="1">
    <location>
        <begin position="60"/>
        <end position="69"/>
    </location>
</feature>
<protein>
    <submittedName>
        <fullName evidence="2">Uncharacterized protein</fullName>
    </submittedName>
</protein>